<dbReference type="EC" id="3.5.4.12" evidence="3"/>
<dbReference type="Gene3D" id="3.40.140.10">
    <property type="entry name" value="Cytidine Deaminase, domain 2"/>
    <property type="match status" value="1"/>
</dbReference>
<dbReference type="GeneID" id="77938997"/>
<dbReference type="PANTHER" id="PTHR11086:SF18">
    <property type="entry name" value="DEOXYCYTIDYLATE DEAMINASE"/>
    <property type="match status" value="1"/>
</dbReference>
<dbReference type="GO" id="GO:0004132">
    <property type="term" value="F:dCMP deaminase activity"/>
    <property type="evidence" value="ECO:0007669"/>
    <property type="project" value="UniProtKB-EC"/>
</dbReference>
<protein>
    <submittedName>
        <fullName evidence="3">dCMP deaminase</fullName>
        <ecNumber evidence="3">3.5.4.12</ecNumber>
    </submittedName>
</protein>
<dbReference type="InterPro" id="IPR002125">
    <property type="entry name" value="CMP_dCMP_dom"/>
</dbReference>
<dbReference type="InterPro" id="IPR016193">
    <property type="entry name" value="Cytidine_deaminase-like"/>
</dbReference>
<dbReference type="Proteomes" id="UP000226396">
    <property type="component" value="Segment"/>
</dbReference>
<dbReference type="SUPFAM" id="SSF53927">
    <property type="entry name" value="Cytidine deaminase-like"/>
    <property type="match status" value="1"/>
</dbReference>
<keyword evidence="4" id="KW-1185">Reference proteome</keyword>
<sequence length="199" mass="22337">MKFEFLQLAFKTAVEAADMSKYDGSHVGAVLVKDSRIVATGWNGYPSGVNDKYVNTLPRDKRLMMTIHAENNAILNAAKAGVQIEGCDAIVTHKPCVQCLSKMRNAGVATVRYIVNEGFEAAWCDQHEDLYNMIEGIELHRFKKENVLPTEHHRNLYSTLDSYQVAKPVVLIEDIVYAGPPVEPKFMTDFIAKRFGEVE</sequence>
<accession>A0A223W0J6</accession>
<reference evidence="3 4" key="1">
    <citation type="submission" date="2017-06" db="EMBL/GenBank/DDBJ databases">
        <authorList>
            <person name="Kim H.J."/>
            <person name="Triplett B.A."/>
        </authorList>
    </citation>
    <scope>NUCLEOTIDE SEQUENCE [LARGE SCALE GENOMIC DNA]</scope>
</reference>
<evidence type="ECO:0000313" key="3">
    <source>
        <dbReference type="EMBL" id="ASV44677.1"/>
    </source>
</evidence>
<dbReference type="InterPro" id="IPR015517">
    <property type="entry name" value="dCMP_deaminase-rel"/>
</dbReference>
<dbReference type="KEGG" id="vg:77938997"/>
<name>A0A223W0J6_9CAUD</name>
<keyword evidence="1 3" id="KW-0378">Hydrolase</keyword>
<dbReference type="EMBL" id="MF403007">
    <property type="protein sequence ID" value="ASV44677.1"/>
    <property type="molecule type" value="Genomic_DNA"/>
</dbReference>
<evidence type="ECO:0000259" key="2">
    <source>
        <dbReference type="PROSITE" id="PS51747"/>
    </source>
</evidence>
<organism evidence="3 4">
    <name type="scientific">Agrobacterium phage Atu_ph04</name>
    <dbReference type="NCBI Taxonomy" id="2024263"/>
    <lineage>
        <taxon>Viruses</taxon>
        <taxon>Duplodnaviria</taxon>
        <taxon>Heunggongvirae</taxon>
        <taxon>Uroviricota</taxon>
        <taxon>Caudoviricetes</taxon>
        <taxon>Pootjesviridae</taxon>
        <taxon>Rollinsvirus</taxon>
        <taxon>Rollinsvirus ph04</taxon>
    </lineage>
</organism>
<dbReference type="Pfam" id="PF00383">
    <property type="entry name" value="dCMP_cyt_deam_1"/>
    <property type="match status" value="1"/>
</dbReference>
<evidence type="ECO:0000313" key="4">
    <source>
        <dbReference type="Proteomes" id="UP000226396"/>
    </source>
</evidence>
<dbReference type="PROSITE" id="PS51747">
    <property type="entry name" value="CYT_DCMP_DEAMINASES_2"/>
    <property type="match status" value="1"/>
</dbReference>
<dbReference type="RefSeq" id="YP_010662980.1">
    <property type="nucleotide sequence ID" value="NC_070890.1"/>
</dbReference>
<evidence type="ECO:0000256" key="1">
    <source>
        <dbReference type="ARBA" id="ARBA00022801"/>
    </source>
</evidence>
<dbReference type="PANTHER" id="PTHR11086">
    <property type="entry name" value="DEOXYCYTIDYLATE DEAMINASE-RELATED"/>
    <property type="match status" value="1"/>
</dbReference>
<proteinExistence type="predicted"/>
<feature type="domain" description="CMP/dCMP-type deaminase" evidence="2">
    <location>
        <begin position="4"/>
        <end position="126"/>
    </location>
</feature>